<evidence type="ECO:0000313" key="3">
    <source>
        <dbReference type="Proteomes" id="UP000309138"/>
    </source>
</evidence>
<feature type="domain" description="CheR-type methyltransferase" evidence="1">
    <location>
        <begin position="18"/>
        <end position="284"/>
    </location>
</feature>
<comment type="caution">
    <text evidence="2">The sequence shown here is derived from an EMBL/GenBank/DDBJ whole genome shotgun (WGS) entry which is preliminary data.</text>
</comment>
<sequence length="285" mass="30981">MIAPVPADTTSAGARNVIAALLERHTGQQIGAGRAWRIDSALKPLLRAHGLDTLDQLAAGLLRDGDAALKAEVVDALLNQESSFFRDFGVIEQIGIAASQMQAAHPSRRLRLWSAGCSTGQEPLSIAMLLDEMHRDAPAPDICATDVSASAIQRARSGRFSQFEVQRGLAIQRMIRWFEPAGDDWVARPELLARVQFRRHNLVVDPALPGRFDIILCRNVLFYFSPPVRRQVFATLAGALRPGGVIVLGASETVIGQTDLLEPSTAYRGFYQARADTPLRASAHG</sequence>
<protein>
    <submittedName>
        <fullName evidence="2">Protein-glutamate O-methyltransferase CheR</fullName>
    </submittedName>
</protein>
<accession>A0A4V5PTQ1</accession>
<reference evidence="2 3" key="1">
    <citation type="submission" date="2019-04" db="EMBL/GenBank/DDBJ databases">
        <authorList>
            <person name="Yang Y."/>
            <person name="Wei D."/>
        </authorList>
    </citation>
    <scope>NUCLEOTIDE SEQUENCE [LARGE SCALE GENOMIC DNA]</scope>
    <source>
        <strain evidence="2 3">L-1-4w-11</strain>
    </source>
</reference>
<keyword evidence="3" id="KW-1185">Reference proteome</keyword>
<proteinExistence type="predicted"/>
<dbReference type="PRINTS" id="PR00996">
    <property type="entry name" value="CHERMTFRASE"/>
</dbReference>
<gene>
    <name evidence="2" type="ORF">FBR43_09080</name>
</gene>
<evidence type="ECO:0000259" key="1">
    <source>
        <dbReference type="PROSITE" id="PS50123"/>
    </source>
</evidence>
<dbReference type="Proteomes" id="UP000309138">
    <property type="component" value="Unassembled WGS sequence"/>
</dbReference>
<dbReference type="PANTHER" id="PTHR24422:SF21">
    <property type="entry name" value="CHEMOTAXIS PROTEIN METHYLTRANSFERASE 1"/>
    <property type="match status" value="1"/>
</dbReference>
<keyword evidence="2" id="KW-0808">Transferase</keyword>
<dbReference type="Pfam" id="PF01739">
    <property type="entry name" value="CheR"/>
    <property type="match status" value="1"/>
</dbReference>
<dbReference type="RefSeq" id="WP_136942844.1">
    <property type="nucleotide sequence ID" value="NZ_SWKR01000002.1"/>
</dbReference>
<dbReference type="CDD" id="cd02440">
    <property type="entry name" value="AdoMet_MTases"/>
    <property type="match status" value="1"/>
</dbReference>
<dbReference type="AlphaFoldDB" id="A0A4V5PTQ1"/>
<dbReference type="InterPro" id="IPR050903">
    <property type="entry name" value="Bact_Chemotaxis_MeTrfase"/>
</dbReference>
<dbReference type="PROSITE" id="PS50123">
    <property type="entry name" value="CHER"/>
    <property type="match status" value="1"/>
</dbReference>
<dbReference type="InterPro" id="IPR029063">
    <property type="entry name" value="SAM-dependent_MTases_sf"/>
</dbReference>
<evidence type="ECO:0000313" key="2">
    <source>
        <dbReference type="EMBL" id="TKD50898.1"/>
    </source>
</evidence>
<dbReference type="SUPFAM" id="SSF53335">
    <property type="entry name" value="S-adenosyl-L-methionine-dependent methyltransferases"/>
    <property type="match status" value="1"/>
</dbReference>
<dbReference type="InterPro" id="IPR000780">
    <property type="entry name" value="CheR_MeTrfase"/>
</dbReference>
<dbReference type="OrthoDB" id="9816309at2"/>
<dbReference type="InterPro" id="IPR022642">
    <property type="entry name" value="CheR_C"/>
</dbReference>
<name>A0A4V5PTQ1_9SPHN</name>
<dbReference type="EMBL" id="SWKR01000002">
    <property type="protein sequence ID" value="TKD50898.1"/>
    <property type="molecule type" value="Genomic_DNA"/>
</dbReference>
<organism evidence="2 3">
    <name type="scientific">Sphingomonas baiyangensis</name>
    <dbReference type="NCBI Taxonomy" id="2572576"/>
    <lineage>
        <taxon>Bacteria</taxon>
        <taxon>Pseudomonadati</taxon>
        <taxon>Pseudomonadota</taxon>
        <taxon>Alphaproteobacteria</taxon>
        <taxon>Sphingomonadales</taxon>
        <taxon>Sphingomonadaceae</taxon>
        <taxon>Sphingomonas</taxon>
    </lineage>
</organism>
<dbReference type="SUPFAM" id="SSF47757">
    <property type="entry name" value="Chemotaxis receptor methyltransferase CheR, N-terminal domain"/>
    <property type="match status" value="1"/>
</dbReference>
<dbReference type="GO" id="GO:0008757">
    <property type="term" value="F:S-adenosylmethionine-dependent methyltransferase activity"/>
    <property type="evidence" value="ECO:0007669"/>
    <property type="project" value="InterPro"/>
</dbReference>
<dbReference type="GO" id="GO:0032259">
    <property type="term" value="P:methylation"/>
    <property type="evidence" value="ECO:0007669"/>
    <property type="project" value="UniProtKB-KW"/>
</dbReference>
<dbReference type="PANTHER" id="PTHR24422">
    <property type="entry name" value="CHEMOTAXIS PROTEIN METHYLTRANSFERASE"/>
    <property type="match status" value="1"/>
</dbReference>
<dbReference type="Gene3D" id="3.40.50.150">
    <property type="entry name" value="Vaccinia Virus protein VP39"/>
    <property type="match status" value="1"/>
</dbReference>
<dbReference type="SMART" id="SM00138">
    <property type="entry name" value="MeTrc"/>
    <property type="match status" value="1"/>
</dbReference>
<keyword evidence="2" id="KW-0489">Methyltransferase</keyword>